<evidence type="ECO:0000259" key="2">
    <source>
        <dbReference type="PROSITE" id="PS51340"/>
    </source>
</evidence>
<evidence type="ECO:0000256" key="1">
    <source>
        <dbReference type="SAM" id="MobiDB-lite"/>
    </source>
</evidence>
<dbReference type="GO" id="GO:0030151">
    <property type="term" value="F:molybdenum ion binding"/>
    <property type="evidence" value="ECO:0007669"/>
    <property type="project" value="InterPro"/>
</dbReference>
<evidence type="ECO:0000313" key="4">
    <source>
        <dbReference type="Proteomes" id="UP000182486"/>
    </source>
</evidence>
<feature type="region of interest" description="Disordered" evidence="1">
    <location>
        <begin position="277"/>
        <end position="318"/>
    </location>
</feature>
<dbReference type="PROSITE" id="PS51340">
    <property type="entry name" value="MOSC"/>
    <property type="match status" value="1"/>
</dbReference>
<dbReference type="PANTHER" id="PTHR14237">
    <property type="entry name" value="MOLYBDOPTERIN COFACTOR SULFURASE MOSC"/>
    <property type="match status" value="1"/>
</dbReference>
<keyword evidence="4" id="KW-1185">Reference proteome</keyword>
<dbReference type="EMBL" id="MEIA01000195">
    <property type="protein sequence ID" value="OJF12830.1"/>
    <property type="molecule type" value="Genomic_DNA"/>
</dbReference>
<feature type="compositionally biased region" description="Polar residues" evidence="1">
    <location>
        <begin position="284"/>
        <end position="295"/>
    </location>
</feature>
<reference evidence="3 4" key="1">
    <citation type="submission" date="2016-09" db="EMBL/GenBank/DDBJ databases">
        <title>Couchioplanes caeruleus draft genome sequence.</title>
        <authorList>
            <person name="Sheehan J."/>
            <person name="Caffrey P."/>
        </authorList>
    </citation>
    <scope>NUCLEOTIDE SEQUENCE [LARGE SCALE GENOMIC DNA]</scope>
    <source>
        <strain evidence="3 4">DSM 43634</strain>
    </source>
</reference>
<accession>A0A1K0GKM1</accession>
<organism evidence="3 4">
    <name type="scientific">Couchioplanes caeruleus subsp. caeruleus</name>
    <dbReference type="NCBI Taxonomy" id="56427"/>
    <lineage>
        <taxon>Bacteria</taxon>
        <taxon>Bacillati</taxon>
        <taxon>Actinomycetota</taxon>
        <taxon>Actinomycetes</taxon>
        <taxon>Micromonosporales</taxon>
        <taxon>Micromonosporaceae</taxon>
        <taxon>Couchioplanes</taxon>
    </lineage>
</organism>
<comment type="caution">
    <text evidence="3">The sequence shown here is derived from an EMBL/GenBank/DDBJ whole genome shotgun (WGS) entry which is preliminary data.</text>
</comment>
<proteinExistence type="predicted"/>
<dbReference type="InterPro" id="IPR005302">
    <property type="entry name" value="MoCF_Sase_C"/>
</dbReference>
<protein>
    <recommendedName>
        <fullName evidence="2">MOSC domain-containing protein</fullName>
    </recommendedName>
</protein>
<dbReference type="SUPFAM" id="SSF141673">
    <property type="entry name" value="MOSC N-terminal domain-like"/>
    <property type="match status" value="1"/>
</dbReference>
<dbReference type="InterPro" id="IPR005303">
    <property type="entry name" value="MOCOS_middle"/>
</dbReference>
<dbReference type="PANTHER" id="PTHR14237:SF19">
    <property type="entry name" value="MITOCHONDRIAL AMIDOXIME REDUCING COMPONENT 1"/>
    <property type="match status" value="1"/>
</dbReference>
<name>A0A1K0GKM1_9ACTN</name>
<dbReference type="AlphaFoldDB" id="A0A1K0GKM1"/>
<dbReference type="GO" id="GO:0030170">
    <property type="term" value="F:pyridoxal phosphate binding"/>
    <property type="evidence" value="ECO:0007669"/>
    <property type="project" value="InterPro"/>
</dbReference>
<feature type="domain" description="MOSC" evidence="2">
    <location>
        <begin position="125"/>
        <end position="278"/>
    </location>
</feature>
<dbReference type="SUPFAM" id="SSF50800">
    <property type="entry name" value="PK beta-barrel domain-like"/>
    <property type="match status" value="1"/>
</dbReference>
<dbReference type="Pfam" id="PF03473">
    <property type="entry name" value="MOSC"/>
    <property type="match status" value="1"/>
</dbReference>
<dbReference type="Pfam" id="PF03476">
    <property type="entry name" value="MOSC_N"/>
    <property type="match status" value="1"/>
</dbReference>
<dbReference type="GO" id="GO:0003824">
    <property type="term" value="F:catalytic activity"/>
    <property type="evidence" value="ECO:0007669"/>
    <property type="project" value="InterPro"/>
</dbReference>
<feature type="compositionally biased region" description="Basic and acidic residues" evidence="1">
    <location>
        <begin position="309"/>
        <end position="318"/>
    </location>
</feature>
<dbReference type="Proteomes" id="UP000182486">
    <property type="component" value="Unassembled WGS sequence"/>
</dbReference>
<dbReference type="InterPro" id="IPR011037">
    <property type="entry name" value="Pyrv_Knase-like_insert_dom_sf"/>
</dbReference>
<sequence>MAGRLDRILTYPVKAARGSALSAAAVEPWGLAGDRRWAIVDDQHRLLGVVGCPAIMTITPHVQADGGLVLAAPARSPVRVPPLGPNASRIEAGSEGLDVAVVTDPAVDDWLADTLGRPAKVVWQDDPSRKPMVAEDGGRDGDIVSLAHAAPLLLTSAESLDQLDRWIAAGAPQEAGSGSTPARLDVMRFRPNIVVAGFEPFVEDHWDRVTVGTVSFRVSAPCYRCAVTLVDPDTLARGKEPIRTLARYRNRGRKVHFGVWLVPENTGFIRLDDEVVPERPAGSSPRTVSLGSQGSRIRGLVGPQGDADGGDHQSEGRP</sequence>
<evidence type="ECO:0000313" key="3">
    <source>
        <dbReference type="EMBL" id="OJF12830.1"/>
    </source>
</evidence>
<gene>
    <name evidence="3" type="ORF">BG844_18625</name>
</gene>